<keyword evidence="7" id="KW-1185">Reference proteome</keyword>
<comment type="pathway">
    <text evidence="4">Pyrimidine metabolism; dTTP biosynthesis.</text>
</comment>
<organism evidence="6 7">
    <name type="scientific">Photobacterium ganghwense</name>
    <dbReference type="NCBI Taxonomy" id="320778"/>
    <lineage>
        <taxon>Bacteria</taxon>
        <taxon>Pseudomonadati</taxon>
        <taxon>Pseudomonadota</taxon>
        <taxon>Gammaproteobacteria</taxon>
        <taxon>Vibrionales</taxon>
        <taxon>Vibrionaceae</taxon>
        <taxon>Photobacterium</taxon>
    </lineage>
</organism>
<feature type="binding site" description="in other chain" evidence="4">
    <location>
        <begin position="294"/>
        <end position="296"/>
    </location>
    <ligand>
        <name>dUMP</name>
        <dbReference type="ChEBI" id="CHEBI:246422"/>
        <note>ligand shared between dimeric partners</note>
    </ligand>
</feature>
<keyword evidence="4" id="KW-0963">Cytoplasm</keyword>
<dbReference type="PRINTS" id="PR00108">
    <property type="entry name" value="THYMDSNTHASE"/>
</dbReference>
<dbReference type="InterPro" id="IPR000398">
    <property type="entry name" value="Thymidylate_synthase"/>
</dbReference>
<evidence type="ECO:0000256" key="3">
    <source>
        <dbReference type="ARBA" id="ARBA00022679"/>
    </source>
</evidence>
<keyword evidence="3 4" id="KW-0808">Transferase</keyword>
<feature type="binding site" description="in other chain" evidence="4">
    <location>
        <begin position="253"/>
        <end position="256"/>
    </location>
    <ligand>
        <name>dUMP</name>
        <dbReference type="ChEBI" id="CHEBI:246422"/>
        <note>ligand shared between dimeric partners</note>
    </ligand>
</feature>
<evidence type="ECO:0000313" key="6">
    <source>
        <dbReference type="EMBL" id="KLV10221.1"/>
    </source>
</evidence>
<dbReference type="InterPro" id="IPR023451">
    <property type="entry name" value="Thymidate_synth/dCMP_Mease_dom"/>
</dbReference>
<feature type="binding site" evidence="4">
    <location>
        <begin position="157"/>
        <end position="158"/>
    </location>
    <ligand>
        <name>dUMP</name>
        <dbReference type="ChEBI" id="CHEBI:246422"/>
        <note>ligand shared between dimeric partners</note>
    </ligand>
</feature>
<reference evidence="6 7" key="1">
    <citation type="submission" date="2015-05" db="EMBL/GenBank/DDBJ databases">
        <title>Photobacterium galathea sp. nov.</title>
        <authorList>
            <person name="Machado H."/>
            <person name="Gram L."/>
        </authorList>
    </citation>
    <scope>NUCLEOTIDE SEQUENCE [LARGE SCALE GENOMIC DNA]</scope>
    <source>
        <strain evidence="6 7">DSM 22954</strain>
    </source>
</reference>
<feature type="binding site" description="in other chain" evidence="4">
    <location>
        <position position="23"/>
    </location>
    <ligand>
        <name>dUMP</name>
        <dbReference type="ChEBI" id="CHEBI:246422"/>
        <note>ligand shared between dimeric partners</note>
    </ligand>
</feature>
<dbReference type="GO" id="GO:0006235">
    <property type="term" value="P:dTTP biosynthetic process"/>
    <property type="evidence" value="ECO:0007669"/>
    <property type="project" value="UniProtKB-UniRule"/>
</dbReference>
<sequence length="353" mass="40815">MADYAYNEIAKATFNCGFKSDDRTNTGTVSLPFQMSKYDLSGLRVPLLSMKKVNERAVRVELEWYLRGESNIKFLQDNGVHIWDAWADENLELGPVYGCQWRKWEDTRAVAAEEVPELEKIGYQVVGVLGDERVVVQRFVDQLQDMVNTLRNTPDARRIILTAWNVGKLRDMKLPPCHMTFQVCSKVLPEEDRSIHGYNIGLTHLKYGYESNYAEFVEYVNSHLQGRYEFATHEAMDEFKIPRRGLFSGLYQRSVDVMVGMPFNISGYAILTHFIAQITDHMAVEFTHFGGDVHIYSDHFEGYETQMAREPIGDNDPVVLFPDHYWEIDDFAFEEVVIEGYKHHPFIKFPVAV</sequence>
<dbReference type="AlphaFoldDB" id="A0A0J1HF33"/>
<comment type="subunit">
    <text evidence="4">Homodimer.</text>
</comment>
<evidence type="ECO:0000256" key="4">
    <source>
        <dbReference type="HAMAP-Rule" id="MF_00008"/>
    </source>
</evidence>
<dbReference type="PANTHER" id="PTHR11548">
    <property type="entry name" value="THYMIDYLATE SYNTHASE 1"/>
    <property type="match status" value="1"/>
</dbReference>
<accession>A0A0J1HF33</accession>
<comment type="function">
    <text evidence="4">Catalyzes the reductive methylation of 2'-deoxyuridine-5'-monophosphate (dUMP) to 2'-deoxythymidine-5'-monophosphate (dTMP) while utilizing 5,10-methylenetetrahydrofolate (mTHF) as the methyl donor and reductant in the reaction, yielding dihydrofolate (DHF) as a by-product. This enzymatic reaction provides an intracellular de novo source of dTMP, an essential precursor for DNA biosynthesis.</text>
</comment>
<dbReference type="STRING" id="320778.ABT57_06515"/>
<dbReference type="PANTHER" id="PTHR11548:SF1">
    <property type="entry name" value="THYMIDYLATE SYNTHASE 1"/>
    <property type="match status" value="1"/>
</dbReference>
<dbReference type="GO" id="GO:0005829">
    <property type="term" value="C:cytosol"/>
    <property type="evidence" value="ECO:0007669"/>
    <property type="project" value="TreeGrafter"/>
</dbReference>
<dbReference type="UniPathway" id="UPA00575"/>
<comment type="caution">
    <text evidence="6">The sequence shown here is derived from an EMBL/GenBank/DDBJ whole genome shotgun (WGS) entry which is preliminary data.</text>
</comment>
<evidence type="ECO:0000256" key="2">
    <source>
        <dbReference type="ARBA" id="ARBA00022603"/>
    </source>
</evidence>
<keyword evidence="2 4" id="KW-0489">Methyltransferase</keyword>
<dbReference type="Proteomes" id="UP000035909">
    <property type="component" value="Unassembled WGS sequence"/>
</dbReference>
<gene>
    <name evidence="4" type="primary">thyA</name>
    <name evidence="6" type="ORF">ABT57_06515</name>
</gene>
<dbReference type="SUPFAM" id="SSF55831">
    <property type="entry name" value="Thymidylate synthase/dCMP hydroxymethylase"/>
    <property type="match status" value="1"/>
</dbReference>
<dbReference type="RefSeq" id="WP_047884384.1">
    <property type="nucleotide sequence ID" value="NZ_LDOU01000006.1"/>
</dbReference>
<feature type="binding site" evidence="4">
    <location>
        <position position="256"/>
    </location>
    <ligand>
        <name>(6R)-5,10-methylene-5,6,7,8-tetrahydrofolate</name>
        <dbReference type="ChEBI" id="CHEBI:15636"/>
    </ligand>
</feature>
<dbReference type="EC" id="2.1.1.45" evidence="1 4"/>
<dbReference type="InterPro" id="IPR036926">
    <property type="entry name" value="Thymidate_synth/dCMP_Mease_sf"/>
</dbReference>
<feature type="binding site" evidence="4">
    <location>
        <position position="352"/>
    </location>
    <ligand>
        <name>(6R)-5,10-methylene-5,6,7,8-tetrahydrofolate</name>
        <dbReference type="ChEBI" id="CHEBI:15636"/>
    </ligand>
</feature>
<feature type="domain" description="Thymidylate synthase/dCMP hydroxymethylase" evidence="5">
    <location>
        <begin position="244"/>
        <end position="353"/>
    </location>
</feature>
<dbReference type="CDD" id="cd00351">
    <property type="entry name" value="TS_Pyrimidine_HMase"/>
    <property type="match status" value="1"/>
</dbReference>
<protein>
    <recommendedName>
        <fullName evidence="1 4">Thymidylate synthase</fullName>
        <shortName evidence="4">TS</shortName>
        <shortName evidence="4">TSase</shortName>
        <ecNumber evidence="1 4">2.1.1.45</ecNumber>
    </recommendedName>
</protein>
<dbReference type="Gene3D" id="3.30.572.10">
    <property type="entry name" value="Thymidylate synthase/dCMP hydroxymethylase domain"/>
    <property type="match status" value="1"/>
</dbReference>
<feature type="binding site" evidence="4">
    <location>
        <position position="54"/>
    </location>
    <ligand>
        <name>(6R)-5,10-methylene-5,6,7,8-tetrahydrofolate</name>
        <dbReference type="ChEBI" id="CHEBI:15636"/>
    </ligand>
</feature>
<feature type="active site" description="Nucleophile" evidence="4">
    <location>
        <position position="177"/>
    </location>
</feature>
<evidence type="ECO:0000256" key="1">
    <source>
        <dbReference type="ARBA" id="ARBA00011947"/>
    </source>
</evidence>
<dbReference type="HAMAP" id="MF_00008">
    <property type="entry name" value="Thymidy_synth_bact"/>
    <property type="match status" value="1"/>
</dbReference>
<name>A0A0J1HF33_9GAMM</name>
<feature type="domain" description="Thymidylate synthase/dCMP hydroxymethylase" evidence="5">
    <location>
        <begin position="5"/>
        <end position="185"/>
    </location>
</feature>
<evidence type="ECO:0000259" key="5">
    <source>
        <dbReference type="Pfam" id="PF00303"/>
    </source>
</evidence>
<dbReference type="GO" id="GO:0006231">
    <property type="term" value="P:dTMP biosynthetic process"/>
    <property type="evidence" value="ECO:0007669"/>
    <property type="project" value="UniProtKB-UniRule"/>
</dbReference>
<dbReference type="PATRIC" id="fig|320778.3.peg.1401"/>
<dbReference type="GO" id="GO:0004799">
    <property type="term" value="F:thymidylate synthase activity"/>
    <property type="evidence" value="ECO:0007669"/>
    <property type="project" value="UniProtKB-UniRule"/>
</dbReference>
<comment type="catalytic activity">
    <reaction evidence="4">
        <text>dUMP + (6R)-5,10-methylene-5,6,7,8-tetrahydrofolate = 7,8-dihydrofolate + dTMP</text>
        <dbReference type="Rhea" id="RHEA:12104"/>
        <dbReference type="ChEBI" id="CHEBI:15636"/>
        <dbReference type="ChEBI" id="CHEBI:57451"/>
        <dbReference type="ChEBI" id="CHEBI:63528"/>
        <dbReference type="ChEBI" id="CHEBI:246422"/>
        <dbReference type="EC" id="2.1.1.45"/>
    </reaction>
</comment>
<keyword evidence="4" id="KW-0545">Nucleotide biosynthesis</keyword>
<evidence type="ECO:0000313" key="7">
    <source>
        <dbReference type="Proteomes" id="UP000035909"/>
    </source>
</evidence>
<feature type="binding site" description="in other chain" evidence="4">
    <location>
        <position position="264"/>
    </location>
    <ligand>
        <name>dUMP</name>
        <dbReference type="ChEBI" id="CHEBI:246422"/>
        <note>ligand shared between dimeric partners</note>
    </ligand>
</feature>
<comment type="subcellular location">
    <subcellularLocation>
        <location evidence="4">Cytoplasm</location>
    </subcellularLocation>
</comment>
<dbReference type="InterPro" id="IPR045097">
    <property type="entry name" value="Thymidate_synth/dCMP_Mease"/>
</dbReference>
<dbReference type="Pfam" id="PF00303">
    <property type="entry name" value="Thymidylat_synt"/>
    <property type="match status" value="2"/>
</dbReference>
<dbReference type="EMBL" id="LDOU01000006">
    <property type="protein sequence ID" value="KLV10221.1"/>
    <property type="molecule type" value="Genomic_DNA"/>
</dbReference>
<dbReference type="OrthoDB" id="9774633at2"/>
<comment type="similarity">
    <text evidence="4">Belongs to the thymidylate synthase family. Bacterial-type ThyA subfamily.</text>
</comment>
<dbReference type="GO" id="GO:0032259">
    <property type="term" value="P:methylation"/>
    <property type="evidence" value="ECO:0007669"/>
    <property type="project" value="UniProtKB-KW"/>
</dbReference>
<proteinExistence type="inferred from homology"/>